<evidence type="ECO:0000256" key="1">
    <source>
        <dbReference type="SAM" id="MobiDB-lite"/>
    </source>
</evidence>
<feature type="compositionally biased region" description="Polar residues" evidence="1">
    <location>
        <begin position="131"/>
        <end position="143"/>
    </location>
</feature>
<evidence type="ECO:0000313" key="2">
    <source>
        <dbReference type="EMBL" id="KAJ8962756.1"/>
    </source>
</evidence>
<accession>A0AAV8ZED5</accession>
<evidence type="ECO:0000313" key="3">
    <source>
        <dbReference type="Proteomes" id="UP001162162"/>
    </source>
</evidence>
<protein>
    <submittedName>
        <fullName evidence="2">Uncharacterized protein</fullName>
    </submittedName>
</protein>
<gene>
    <name evidence="2" type="ORF">NQ318_001154</name>
</gene>
<sequence length="213" mass="24402">MQNVQQVTPEIICDELKKEIDINLNISDFNNVYPLGKQENSPLKIEFLSYLKKTTVLKNAKKLKGKKLSIANDLTQKQRIENKLLRKHLYLAKEDKNKNCYIKNNKLYVNGEAYSTEQLQIIENIDDDPVKSNSEPGTPSAQTHNKEEKKKEEKGRILKPTNLLKTKVSTQSSSTPIENKSEKKEITKQTERQTDYDKRKTRSGSTSSSSSVK</sequence>
<dbReference type="EMBL" id="JAPWTK010000002">
    <property type="protein sequence ID" value="KAJ8962756.1"/>
    <property type="molecule type" value="Genomic_DNA"/>
</dbReference>
<comment type="caution">
    <text evidence="2">The sequence shown here is derived from an EMBL/GenBank/DDBJ whole genome shotgun (WGS) entry which is preliminary data.</text>
</comment>
<feature type="compositionally biased region" description="Basic and acidic residues" evidence="1">
    <location>
        <begin position="144"/>
        <end position="156"/>
    </location>
</feature>
<keyword evidence="3" id="KW-1185">Reference proteome</keyword>
<feature type="compositionally biased region" description="Polar residues" evidence="1">
    <location>
        <begin position="163"/>
        <end position="178"/>
    </location>
</feature>
<reference evidence="2" key="1">
    <citation type="journal article" date="2023" name="Insect Mol. Biol.">
        <title>Genome sequencing provides insights into the evolution of gene families encoding plant cell wall-degrading enzymes in longhorned beetles.</title>
        <authorList>
            <person name="Shin N.R."/>
            <person name="Okamura Y."/>
            <person name="Kirsch R."/>
            <person name="Pauchet Y."/>
        </authorList>
    </citation>
    <scope>NUCLEOTIDE SEQUENCE</scope>
    <source>
        <strain evidence="2">AMC_N1</strain>
    </source>
</reference>
<feature type="compositionally biased region" description="Low complexity" evidence="1">
    <location>
        <begin position="203"/>
        <end position="213"/>
    </location>
</feature>
<proteinExistence type="predicted"/>
<organism evidence="2 3">
    <name type="scientific">Aromia moschata</name>
    <dbReference type="NCBI Taxonomy" id="1265417"/>
    <lineage>
        <taxon>Eukaryota</taxon>
        <taxon>Metazoa</taxon>
        <taxon>Ecdysozoa</taxon>
        <taxon>Arthropoda</taxon>
        <taxon>Hexapoda</taxon>
        <taxon>Insecta</taxon>
        <taxon>Pterygota</taxon>
        <taxon>Neoptera</taxon>
        <taxon>Endopterygota</taxon>
        <taxon>Coleoptera</taxon>
        <taxon>Polyphaga</taxon>
        <taxon>Cucujiformia</taxon>
        <taxon>Chrysomeloidea</taxon>
        <taxon>Cerambycidae</taxon>
        <taxon>Cerambycinae</taxon>
        <taxon>Callichromatini</taxon>
        <taxon>Aromia</taxon>
    </lineage>
</organism>
<dbReference type="AlphaFoldDB" id="A0AAV8ZED5"/>
<name>A0AAV8ZED5_9CUCU</name>
<feature type="region of interest" description="Disordered" evidence="1">
    <location>
        <begin position="127"/>
        <end position="213"/>
    </location>
</feature>
<dbReference type="Proteomes" id="UP001162162">
    <property type="component" value="Unassembled WGS sequence"/>
</dbReference>
<feature type="compositionally biased region" description="Basic and acidic residues" evidence="1">
    <location>
        <begin position="179"/>
        <end position="198"/>
    </location>
</feature>